<dbReference type="SUPFAM" id="SSF47473">
    <property type="entry name" value="EF-hand"/>
    <property type="match status" value="1"/>
</dbReference>
<name>A0A8J7NLI1_ATRSP</name>
<evidence type="ECO:0000259" key="25">
    <source>
        <dbReference type="PROSITE" id="PS50115"/>
    </source>
</evidence>
<dbReference type="SMART" id="SM00173">
    <property type="entry name" value="RAS"/>
    <property type="match status" value="1"/>
</dbReference>
<dbReference type="InterPro" id="IPR001849">
    <property type="entry name" value="PH_domain"/>
</dbReference>
<feature type="domain" description="Arf-GAP" evidence="25">
    <location>
        <begin position="8"/>
        <end position="130"/>
    </location>
</feature>
<evidence type="ECO:0000259" key="27">
    <source>
        <dbReference type="PROSITE" id="PS51423"/>
    </source>
</evidence>
<dbReference type="InterPro" id="IPR001806">
    <property type="entry name" value="Small_GTPase"/>
</dbReference>
<gene>
    <name evidence="28" type="primary">Rhot1a</name>
    <name evidence="28" type="ORF">GTO95_0013051</name>
</gene>
<keyword evidence="14" id="KW-0106">Calcium</keyword>
<dbReference type="Gene3D" id="3.40.50.300">
    <property type="entry name" value="P-loop containing nucleotide triphosphate hydrolases"/>
    <property type="match status" value="2"/>
</dbReference>
<evidence type="ECO:0000256" key="17">
    <source>
        <dbReference type="ARBA" id="ARBA00023134"/>
    </source>
</evidence>
<dbReference type="FunFam" id="3.40.50.300:FF:000248">
    <property type="entry name" value="Mitochondrial Rho GTPase"/>
    <property type="match status" value="1"/>
</dbReference>
<dbReference type="GO" id="GO:0005525">
    <property type="term" value="F:GTP binding"/>
    <property type="evidence" value="ECO:0007669"/>
    <property type="project" value="UniProtKB-KW"/>
</dbReference>
<dbReference type="InterPro" id="IPR001164">
    <property type="entry name" value="ArfGAP_dom"/>
</dbReference>
<dbReference type="Pfam" id="PF01412">
    <property type="entry name" value="ArfGap"/>
    <property type="match status" value="1"/>
</dbReference>
<evidence type="ECO:0000313" key="29">
    <source>
        <dbReference type="Proteomes" id="UP000736164"/>
    </source>
</evidence>
<dbReference type="InterPro" id="IPR011992">
    <property type="entry name" value="EF-hand-dom_pair"/>
</dbReference>
<keyword evidence="10 22" id="KW-0863">Zinc-finger</keyword>
<dbReference type="Gene3D" id="1.10.238.10">
    <property type="entry name" value="EF-hand"/>
    <property type="match status" value="2"/>
</dbReference>
<evidence type="ECO:0000256" key="19">
    <source>
        <dbReference type="ARBA" id="ARBA00047358"/>
    </source>
</evidence>
<evidence type="ECO:0000256" key="15">
    <source>
        <dbReference type="ARBA" id="ARBA00022989"/>
    </source>
</evidence>
<dbReference type="FunFam" id="1.10.238.10:FF:000011">
    <property type="entry name" value="Mitochondrial Rho GTPase"/>
    <property type="match status" value="1"/>
</dbReference>
<evidence type="ECO:0000256" key="7">
    <source>
        <dbReference type="ARBA" id="ARBA00022723"/>
    </source>
</evidence>
<dbReference type="GO" id="GO:1902936">
    <property type="term" value="F:phosphatidylinositol bisphosphate binding"/>
    <property type="evidence" value="ECO:0007669"/>
    <property type="project" value="InterPro"/>
</dbReference>
<dbReference type="GO" id="GO:0005547">
    <property type="term" value="F:phosphatidylinositol-3,4,5-trisphosphate binding"/>
    <property type="evidence" value="ECO:0007669"/>
    <property type="project" value="TreeGrafter"/>
</dbReference>
<evidence type="ECO:0000256" key="1">
    <source>
        <dbReference type="ARBA" id="ARBA00004200"/>
    </source>
</evidence>
<dbReference type="EMBL" id="JAAWVO010014709">
    <property type="protein sequence ID" value="MBN3314200.1"/>
    <property type="molecule type" value="Genomic_DNA"/>
</dbReference>
<dbReference type="Pfam" id="PF00071">
    <property type="entry name" value="Ras"/>
    <property type="match status" value="1"/>
</dbReference>
<dbReference type="GO" id="GO:0007507">
    <property type="term" value="P:heart development"/>
    <property type="evidence" value="ECO:0007669"/>
    <property type="project" value="TreeGrafter"/>
</dbReference>
<evidence type="ECO:0000256" key="11">
    <source>
        <dbReference type="ARBA" id="ARBA00022787"/>
    </source>
</evidence>
<keyword evidence="8" id="KW-0677">Repeat</keyword>
<keyword evidence="12" id="KW-0378">Hydrolase</keyword>
<dbReference type="SMART" id="SM00175">
    <property type="entry name" value="RAB"/>
    <property type="match status" value="1"/>
</dbReference>
<dbReference type="PROSITE" id="PS51423">
    <property type="entry name" value="MIRO"/>
    <property type="match status" value="2"/>
</dbReference>
<dbReference type="FunFam" id="3.40.50.300:FF:000170">
    <property type="entry name" value="Mitochondrial Rho GTPase"/>
    <property type="match status" value="1"/>
</dbReference>
<keyword evidence="29" id="KW-1185">Reference proteome</keyword>
<dbReference type="Proteomes" id="UP000736164">
    <property type="component" value="Unassembled WGS sequence"/>
</dbReference>
<keyword evidence="15 23" id="KW-1133">Transmembrane helix</keyword>
<protein>
    <submittedName>
        <fullName evidence="28">MIRO1 GTPase</fullName>
    </submittedName>
</protein>
<evidence type="ECO:0000256" key="10">
    <source>
        <dbReference type="ARBA" id="ARBA00022771"/>
    </source>
</evidence>
<organism evidence="28 29">
    <name type="scientific">Atractosteus spatula</name>
    <name type="common">Alligator gar</name>
    <name type="synonym">Lepisosteus spatula</name>
    <dbReference type="NCBI Taxonomy" id="7917"/>
    <lineage>
        <taxon>Eukaryota</taxon>
        <taxon>Metazoa</taxon>
        <taxon>Chordata</taxon>
        <taxon>Craniata</taxon>
        <taxon>Vertebrata</taxon>
        <taxon>Euteleostomi</taxon>
        <taxon>Actinopterygii</taxon>
        <taxon>Neopterygii</taxon>
        <taxon>Holostei</taxon>
        <taxon>Semionotiformes</taxon>
        <taxon>Lepisosteidae</taxon>
        <taxon>Atractosteus</taxon>
    </lineage>
</organism>
<dbReference type="GO" id="GO:0005096">
    <property type="term" value="F:GTPase activator activity"/>
    <property type="evidence" value="ECO:0007669"/>
    <property type="project" value="UniProtKB-KW"/>
</dbReference>
<dbReference type="FunFam" id="2.30.29.30:FF:000080">
    <property type="entry name" value="Arf-GAP with dual PH domain-containing protein 1"/>
    <property type="match status" value="1"/>
</dbReference>
<evidence type="ECO:0000256" key="13">
    <source>
        <dbReference type="ARBA" id="ARBA00022833"/>
    </source>
</evidence>
<feature type="domain" description="EF-hand" evidence="26">
    <location>
        <begin position="696"/>
        <end position="731"/>
    </location>
</feature>
<dbReference type="InterPro" id="IPR037851">
    <property type="entry name" value="PH2_ADAP"/>
</dbReference>
<feature type="domain" description="Miro" evidence="27">
    <location>
        <begin position="806"/>
        <end position="970"/>
    </location>
</feature>
<evidence type="ECO:0000256" key="8">
    <source>
        <dbReference type="ARBA" id="ARBA00022737"/>
    </source>
</evidence>
<dbReference type="InterPro" id="IPR037278">
    <property type="entry name" value="ARFGAP/RecO"/>
</dbReference>
<dbReference type="FunFam" id="1.10.238.10:FF:000021">
    <property type="entry name" value="Mitochondrial Rho GTPase"/>
    <property type="match status" value="1"/>
</dbReference>
<dbReference type="InterPro" id="IPR013566">
    <property type="entry name" value="EF_hand_assoc_1"/>
</dbReference>
<dbReference type="CDD" id="cd08844">
    <property type="entry name" value="ArfGap_ADAP2"/>
    <property type="match status" value="1"/>
</dbReference>
<comment type="similarity">
    <text evidence="3">Belongs to the mitochondrial Rho GTPase family.</text>
</comment>
<dbReference type="PROSITE" id="PS50222">
    <property type="entry name" value="EF_HAND_2"/>
    <property type="match status" value="1"/>
</dbReference>
<dbReference type="InterPro" id="IPR038508">
    <property type="entry name" value="ArfGAP_dom_sf"/>
</dbReference>
<dbReference type="PROSITE" id="PS50003">
    <property type="entry name" value="PH_DOMAIN"/>
    <property type="match status" value="2"/>
</dbReference>
<dbReference type="InterPro" id="IPR052589">
    <property type="entry name" value="Arf-GAP_dual-PH_domain"/>
</dbReference>
<dbReference type="InterPro" id="IPR002048">
    <property type="entry name" value="EF_hand_dom"/>
</dbReference>
<dbReference type="InterPro" id="IPR037849">
    <property type="entry name" value="PH1_ADAP"/>
</dbReference>
<feature type="non-terminal residue" evidence="28">
    <location>
        <position position="1"/>
    </location>
</feature>
<evidence type="ECO:0000256" key="4">
    <source>
        <dbReference type="ARBA" id="ARBA00022468"/>
    </source>
</evidence>
<dbReference type="GO" id="GO:0005741">
    <property type="term" value="C:mitochondrial outer membrane"/>
    <property type="evidence" value="ECO:0007669"/>
    <property type="project" value="UniProtKB-SubCell"/>
</dbReference>
<comment type="caution">
    <text evidence="28">The sequence shown here is derived from an EMBL/GenBank/DDBJ whole genome shotgun (WGS) entry which is preliminary data.</text>
</comment>
<evidence type="ECO:0000256" key="9">
    <source>
        <dbReference type="ARBA" id="ARBA00022741"/>
    </source>
</evidence>
<dbReference type="Gene3D" id="1.10.220.150">
    <property type="entry name" value="Arf GTPase activating protein"/>
    <property type="match status" value="1"/>
</dbReference>
<reference evidence="28" key="1">
    <citation type="journal article" date="2021" name="Cell">
        <title>Tracing the genetic footprints of vertebrate landing in non-teleost ray-finned fishes.</title>
        <authorList>
            <person name="Bi X."/>
            <person name="Wang K."/>
            <person name="Yang L."/>
            <person name="Pan H."/>
            <person name="Jiang H."/>
            <person name="Wei Q."/>
            <person name="Fang M."/>
            <person name="Yu H."/>
            <person name="Zhu C."/>
            <person name="Cai Y."/>
            <person name="He Y."/>
            <person name="Gan X."/>
            <person name="Zeng H."/>
            <person name="Yu D."/>
            <person name="Zhu Y."/>
            <person name="Jiang H."/>
            <person name="Qiu Q."/>
            <person name="Yang H."/>
            <person name="Zhang Y.E."/>
            <person name="Wang W."/>
            <person name="Zhu M."/>
            <person name="He S."/>
            <person name="Zhang G."/>
        </authorList>
    </citation>
    <scope>NUCLEOTIDE SEQUENCE</scope>
    <source>
        <strain evidence="28">Allg_001</strain>
    </source>
</reference>
<dbReference type="GO" id="GO:0005886">
    <property type="term" value="C:plasma membrane"/>
    <property type="evidence" value="ECO:0007669"/>
    <property type="project" value="TreeGrafter"/>
</dbReference>
<dbReference type="CDD" id="cd01251">
    <property type="entry name" value="PH2_ADAP"/>
    <property type="match status" value="1"/>
</dbReference>
<keyword evidence="18 23" id="KW-0472">Membrane</keyword>
<evidence type="ECO:0000256" key="21">
    <source>
        <dbReference type="ARBA" id="ARBA00049117"/>
    </source>
</evidence>
<dbReference type="InterPro" id="IPR013567">
    <property type="entry name" value="EF_hand_assoc_2"/>
</dbReference>
<dbReference type="SUPFAM" id="SSF57863">
    <property type="entry name" value="ArfGap/RecO-like zinc finger"/>
    <property type="match status" value="1"/>
</dbReference>
<dbReference type="SMART" id="SM00174">
    <property type="entry name" value="RHO"/>
    <property type="match status" value="1"/>
</dbReference>
<feature type="domain" description="PH" evidence="24">
    <location>
        <begin position="256"/>
        <end position="362"/>
    </location>
</feature>
<dbReference type="AlphaFoldDB" id="A0A8J7NLI1"/>
<evidence type="ECO:0000256" key="18">
    <source>
        <dbReference type="ARBA" id="ARBA00023136"/>
    </source>
</evidence>
<dbReference type="CDD" id="cd13252">
    <property type="entry name" value="PH1_ADAP"/>
    <property type="match status" value="1"/>
</dbReference>
<comment type="catalytic activity">
    <reaction evidence="21">
        <text>GTP + H2O = GDP + phosphate + H(+)</text>
        <dbReference type="Rhea" id="RHEA:19669"/>
        <dbReference type="ChEBI" id="CHEBI:15377"/>
        <dbReference type="ChEBI" id="CHEBI:15378"/>
        <dbReference type="ChEBI" id="CHEBI:37565"/>
        <dbReference type="ChEBI" id="CHEBI:43474"/>
        <dbReference type="ChEBI" id="CHEBI:58189"/>
    </reaction>
    <physiologicalReaction direction="left-to-right" evidence="21">
        <dbReference type="Rhea" id="RHEA:19670"/>
    </physiologicalReaction>
</comment>
<evidence type="ECO:0000313" key="28">
    <source>
        <dbReference type="EMBL" id="MBN3314200.1"/>
    </source>
</evidence>
<evidence type="ECO:0000256" key="2">
    <source>
        <dbReference type="ARBA" id="ARBA00004496"/>
    </source>
</evidence>
<dbReference type="FunFam" id="1.10.220.150:FF:000011">
    <property type="entry name" value="Arf-GAP with dual PH domain-containing protein 1"/>
    <property type="match status" value="1"/>
</dbReference>
<feature type="non-terminal residue" evidence="28">
    <location>
        <position position="1272"/>
    </location>
</feature>
<keyword evidence="5" id="KW-0963">Cytoplasm</keyword>
<evidence type="ECO:0000259" key="24">
    <source>
        <dbReference type="PROSITE" id="PS50003"/>
    </source>
</evidence>
<comment type="subcellular location">
    <subcellularLocation>
        <location evidence="2">Cytoplasm</location>
    </subcellularLocation>
    <subcellularLocation>
        <location evidence="1">Mitochondrion outer membrane</location>
        <topology evidence="1">Single-pass type IV membrane protein</topology>
    </subcellularLocation>
</comment>
<dbReference type="GO" id="GO:0005509">
    <property type="term" value="F:calcium ion binding"/>
    <property type="evidence" value="ECO:0007669"/>
    <property type="project" value="InterPro"/>
</dbReference>
<dbReference type="InterPro" id="IPR027417">
    <property type="entry name" value="P-loop_NTPase"/>
</dbReference>
<dbReference type="PANTHER" id="PTHR46021">
    <property type="entry name" value="ARF-GAP WITH DUAL PH DOMAIN-CONTAINING PROTEIN 1-LIKE PROTEIN"/>
    <property type="match status" value="1"/>
</dbReference>
<comment type="catalytic activity">
    <reaction evidence="20">
        <text>ATP + H2O = ADP + phosphate + H(+)</text>
        <dbReference type="Rhea" id="RHEA:13065"/>
        <dbReference type="ChEBI" id="CHEBI:15377"/>
        <dbReference type="ChEBI" id="CHEBI:15378"/>
        <dbReference type="ChEBI" id="CHEBI:30616"/>
        <dbReference type="ChEBI" id="CHEBI:43474"/>
        <dbReference type="ChEBI" id="CHEBI:456216"/>
    </reaction>
    <physiologicalReaction direction="left-to-right" evidence="20">
        <dbReference type="Rhea" id="RHEA:13066"/>
    </physiologicalReaction>
</comment>
<sequence>MADRDRNKKILLELVKQPENSTCADCGAPEPDWASYSLGIFICLNCSGTHRNLSGVSKVKSIRLDFWDDELVEFMKASGNAVARARYERAVPLFYYRPLQSDCAVLREQWIRAKYERREFTGDNVTHQEAYGSGSYEGVLWKKGKDNGQFLKRKFILCESDFTLKYYTKEESKGPKAIIYIKDLNATFQPDKIGHAHGLQLTYLQDEHTRNIFVYHNNAQEIVNWFNAIRASRFSYLKTAFPTASSSELLPWVTRSFLKEGYMEKTGPMQREPFKKRWFILDWHNRKLLYFKGPLDALELGAVFLGTEQHGYAAQQTQPRGARGNKWKHGIAVETPDRQFLFMCENERDQREWVEALRQVIARPMLPQDYTKHGGADVSPEGMELETVGGQERSEALSQTKVGKTSLIMSLVSEEFPDEVFFCLWITPERVPTHIVDYSEAEQTDEQLYQEISKANVICIVYSVNNKNSIEKVTSRWIPLINDRTDKDSRVPLILVGNKSDLVEHSSMETILPIMNQYTEIETCVECSAKNLKNISELFYYAQKAVLHPTGPLYCPEEKEMKPACIKALTRIFKVTDLDNDGILNDTELNFFQRTCFNTPLAPQALEDVKNVVRKNMADGVRNNGLTLKGKYRASRRPLGARFLFLHTLFIQRGRHETTWTVLRRFGYDDDLELTQDYLFPPLKIPPDCTTELNHNAYLFLQSVFDKHDQDRDCALSPDELKDLFKPYMPWGPDVNNTVCTNDQGWITYQGYLSQWTLTTYLDVQRCLEYMGYLGYSIICEQESQAAAITVTRDKKIDLQKRQTQRNVFRCNVIGMRGCGKSGFLQAFLGRNLMRQRQIREDHKSYYAISTTYVYGQEKYLLLHEVFTDSEFLSDADLSCDVVCLVYDSSNPRSFEFCAKIFKQYFMDSKTPCMIVATKSDLHEVKQQCGTSPPDFCKKHKIPPPQAFTCNTVDVPSKELYVKLTTMAMYPFSSNLKRPKLQNNNTGPVQNLTAGVCVFAVTCYHLTRSLCGTPPQPVWELVAGAPKAHFFCLFTSFQLGFHARLRCMCTCNRCTFCICQNVLNSDLLQCVKTKIYTAVLNSVRSPLLKYRSCGAHDGHARLTRFSAWCVCDEQQSRISLVPLSPELIELEFLHCFHALKRYPIVDALGALLLASEDGSLVHQVHAVSSLEDSTFLGSTVDTCVPPGPRRPLSSALCLLTVLSVRCLPPSCMPASLISSSCPRLPAFCAASAAVHVTQADLKSSTFWLRASVGATVFAVLGFAMYRALLKQR</sequence>
<evidence type="ECO:0000256" key="6">
    <source>
        <dbReference type="ARBA" id="ARBA00022692"/>
    </source>
</evidence>
<feature type="transmembrane region" description="Helical" evidence="23">
    <location>
        <begin position="1246"/>
        <end position="1268"/>
    </location>
</feature>
<evidence type="ECO:0000256" key="14">
    <source>
        <dbReference type="ARBA" id="ARBA00022837"/>
    </source>
</evidence>
<dbReference type="GO" id="GO:0008270">
    <property type="term" value="F:zinc ion binding"/>
    <property type="evidence" value="ECO:0007669"/>
    <property type="project" value="UniProtKB-KW"/>
</dbReference>
<keyword evidence="9" id="KW-0547">Nucleotide-binding</keyword>
<evidence type="ECO:0000256" key="22">
    <source>
        <dbReference type="PROSITE-ProRule" id="PRU00288"/>
    </source>
</evidence>
<feature type="domain" description="Miro" evidence="27">
    <location>
        <begin position="389"/>
        <end position="548"/>
    </location>
</feature>
<evidence type="ECO:0000256" key="23">
    <source>
        <dbReference type="SAM" id="Phobius"/>
    </source>
</evidence>
<keyword evidence="16" id="KW-0496">Mitochondrion</keyword>
<keyword evidence="4" id="KW-0343">GTPase activation</keyword>
<dbReference type="PRINTS" id="PR00405">
    <property type="entry name" value="REVINTRACTNG"/>
</dbReference>
<dbReference type="Pfam" id="PF08356">
    <property type="entry name" value="EF_assoc_2"/>
    <property type="match status" value="1"/>
</dbReference>
<dbReference type="PANTHER" id="PTHR46021:SF6">
    <property type="entry name" value="ARF-GAP WITH DUAL PH DOMAIN-CONTAINING PROTEIN 2"/>
    <property type="match status" value="1"/>
</dbReference>
<keyword evidence="13" id="KW-0862">Zinc</keyword>
<dbReference type="SUPFAM" id="SSF50729">
    <property type="entry name" value="PH domain-like"/>
    <property type="match status" value="2"/>
</dbReference>
<dbReference type="PROSITE" id="PS50115">
    <property type="entry name" value="ARFGAP"/>
    <property type="match status" value="1"/>
</dbReference>
<evidence type="ECO:0000256" key="20">
    <source>
        <dbReference type="ARBA" id="ARBA00048778"/>
    </source>
</evidence>
<dbReference type="SMART" id="SM00105">
    <property type="entry name" value="ArfGap"/>
    <property type="match status" value="1"/>
</dbReference>
<evidence type="ECO:0000256" key="5">
    <source>
        <dbReference type="ARBA" id="ARBA00022490"/>
    </source>
</evidence>
<evidence type="ECO:0000259" key="26">
    <source>
        <dbReference type="PROSITE" id="PS50222"/>
    </source>
</evidence>
<evidence type="ECO:0000256" key="12">
    <source>
        <dbReference type="ARBA" id="ARBA00022801"/>
    </source>
</evidence>
<accession>A0A8J7NLI1</accession>
<dbReference type="InterPro" id="IPR011993">
    <property type="entry name" value="PH-like_dom_sf"/>
</dbReference>
<dbReference type="GO" id="GO:0003924">
    <property type="term" value="F:GTPase activity"/>
    <property type="evidence" value="ECO:0007669"/>
    <property type="project" value="InterPro"/>
</dbReference>
<keyword evidence="17" id="KW-0342">GTP-binding</keyword>
<keyword evidence="11" id="KW-1000">Mitochondrion outer membrane</keyword>
<dbReference type="FunFam" id="2.30.29.30:FF:000099">
    <property type="entry name" value="Arf-GAP with dual PH domain-containing protein 1"/>
    <property type="match status" value="1"/>
</dbReference>
<dbReference type="InterPro" id="IPR020860">
    <property type="entry name" value="MIRO_dom"/>
</dbReference>
<proteinExistence type="inferred from homology"/>
<dbReference type="Pfam" id="PF00169">
    <property type="entry name" value="PH"/>
    <property type="match status" value="2"/>
</dbReference>
<dbReference type="Pfam" id="PF08355">
    <property type="entry name" value="EF_assoc_1"/>
    <property type="match status" value="1"/>
</dbReference>
<evidence type="ECO:0000256" key="16">
    <source>
        <dbReference type="ARBA" id="ARBA00023128"/>
    </source>
</evidence>
<dbReference type="InterPro" id="IPR018247">
    <property type="entry name" value="EF_Hand_1_Ca_BS"/>
</dbReference>
<dbReference type="SUPFAM" id="SSF52540">
    <property type="entry name" value="P-loop containing nucleoside triphosphate hydrolases"/>
    <property type="match status" value="2"/>
</dbReference>
<dbReference type="CDD" id="cd01892">
    <property type="entry name" value="Miro2"/>
    <property type="match status" value="1"/>
</dbReference>
<keyword evidence="7" id="KW-0479">Metal-binding</keyword>
<comment type="catalytic activity">
    <reaction evidence="19">
        <text>UTP + H2O = UDP + phosphate + H(+)</text>
        <dbReference type="Rhea" id="RHEA:64900"/>
        <dbReference type="ChEBI" id="CHEBI:15377"/>
        <dbReference type="ChEBI" id="CHEBI:15378"/>
        <dbReference type="ChEBI" id="CHEBI:43474"/>
        <dbReference type="ChEBI" id="CHEBI:46398"/>
        <dbReference type="ChEBI" id="CHEBI:58223"/>
    </reaction>
    <physiologicalReaction direction="left-to-right" evidence="19">
        <dbReference type="Rhea" id="RHEA:64901"/>
    </physiologicalReaction>
</comment>
<evidence type="ECO:0000256" key="3">
    <source>
        <dbReference type="ARBA" id="ARBA00007981"/>
    </source>
</evidence>
<dbReference type="PROSITE" id="PS00018">
    <property type="entry name" value="EF_HAND_1"/>
    <property type="match status" value="1"/>
</dbReference>
<dbReference type="Gene3D" id="2.30.29.30">
    <property type="entry name" value="Pleckstrin-homology domain (PH domain)/Phosphotyrosine-binding domain (PTB)"/>
    <property type="match status" value="2"/>
</dbReference>
<keyword evidence="6 23" id="KW-0812">Transmembrane</keyword>
<feature type="domain" description="PH" evidence="24">
    <location>
        <begin position="133"/>
        <end position="234"/>
    </location>
</feature>
<dbReference type="SMART" id="SM00233">
    <property type="entry name" value="PH"/>
    <property type="match status" value="2"/>
</dbReference>